<dbReference type="STRING" id="429701.A0A2G9HIF9"/>
<evidence type="ECO:0000256" key="6">
    <source>
        <dbReference type="SAM" id="MobiDB-lite"/>
    </source>
</evidence>
<dbReference type="InterPro" id="IPR036638">
    <property type="entry name" value="HLH_DNA-bd_sf"/>
</dbReference>
<feature type="compositionally biased region" description="Basic and acidic residues" evidence="6">
    <location>
        <begin position="208"/>
        <end position="225"/>
    </location>
</feature>
<evidence type="ECO:0000256" key="2">
    <source>
        <dbReference type="ARBA" id="ARBA00023015"/>
    </source>
</evidence>
<keyword evidence="5" id="KW-0539">Nucleus</keyword>
<feature type="region of interest" description="Disordered" evidence="6">
    <location>
        <begin position="76"/>
        <end position="137"/>
    </location>
</feature>
<feature type="region of interest" description="Disordered" evidence="6">
    <location>
        <begin position="203"/>
        <end position="225"/>
    </location>
</feature>
<dbReference type="InterPro" id="IPR011598">
    <property type="entry name" value="bHLH_dom"/>
</dbReference>
<comment type="subcellular location">
    <subcellularLocation>
        <location evidence="1">Nucleus</location>
    </subcellularLocation>
</comment>
<evidence type="ECO:0000313" key="9">
    <source>
        <dbReference type="Proteomes" id="UP000231279"/>
    </source>
</evidence>
<dbReference type="GO" id="GO:0046983">
    <property type="term" value="F:protein dimerization activity"/>
    <property type="evidence" value="ECO:0007669"/>
    <property type="project" value="InterPro"/>
</dbReference>
<comment type="caution">
    <text evidence="8">The sequence shown here is derived from an EMBL/GenBank/DDBJ whole genome shotgun (WGS) entry which is preliminary data.</text>
</comment>
<keyword evidence="3" id="KW-0238">DNA-binding</keyword>
<proteinExistence type="predicted"/>
<sequence length="262" mass="27896">MAGNKSGFEDDPMGPGCYSQLLFAEEISGLDPDGSCLGFSSSFSSDEKSMNNNINAPKMLCFGDYAKKTGQKSGSLTCMDSSSLSSSKNNAKISNPLPNSNKKKKKRDGSGNQYQGVCAGAPSGSRENSSKKSKSDFVTVTGHAKVVKKEKLGERITALQQLVSPFGKTDTASVLHEASGYIKFLQDQVQVLCSPYLQRCSSSSIAPHDTDDRENTKTEPKNNDLRSRGLCLVPVELTLHVANSNGADLWSSGAMVDSISSG</sequence>
<dbReference type="GO" id="GO:0000981">
    <property type="term" value="F:DNA-binding transcription factor activity, RNA polymerase II-specific"/>
    <property type="evidence" value="ECO:0007669"/>
    <property type="project" value="TreeGrafter"/>
</dbReference>
<dbReference type="SUPFAM" id="SSF47459">
    <property type="entry name" value="HLH, helix-loop-helix DNA-binding domain"/>
    <property type="match status" value="1"/>
</dbReference>
<evidence type="ECO:0000256" key="1">
    <source>
        <dbReference type="ARBA" id="ARBA00004123"/>
    </source>
</evidence>
<dbReference type="CDD" id="cd11393">
    <property type="entry name" value="bHLH_AtbHLH_like"/>
    <property type="match status" value="1"/>
</dbReference>
<feature type="compositionally biased region" description="Low complexity" evidence="6">
    <location>
        <begin position="76"/>
        <end position="87"/>
    </location>
</feature>
<evidence type="ECO:0000256" key="3">
    <source>
        <dbReference type="ARBA" id="ARBA00023125"/>
    </source>
</evidence>
<dbReference type="InterPro" id="IPR045239">
    <property type="entry name" value="bHLH95_bHLH"/>
</dbReference>
<dbReference type="GO" id="GO:0005634">
    <property type="term" value="C:nucleus"/>
    <property type="evidence" value="ECO:0007669"/>
    <property type="project" value="UniProtKB-SubCell"/>
</dbReference>
<dbReference type="GO" id="GO:0000978">
    <property type="term" value="F:RNA polymerase II cis-regulatory region sequence-specific DNA binding"/>
    <property type="evidence" value="ECO:0007669"/>
    <property type="project" value="TreeGrafter"/>
</dbReference>
<dbReference type="PANTHER" id="PTHR16223">
    <property type="entry name" value="TRANSCRIPTION FACTOR BHLH83-RELATED"/>
    <property type="match status" value="1"/>
</dbReference>
<gene>
    <name evidence="8" type="ORF">CDL12_10010</name>
</gene>
<dbReference type="PANTHER" id="PTHR16223:SF335">
    <property type="entry name" value="TRANSCRIPTION FACTOR BHLH113"/>
    <property type="match status" value="1"/>
</dbReference>
<evidence type="ECO:0000313" key="8">
    <source>
        <dbReference type="EMBL" id="PIN17327.1"/>
    </source>
</evidence>
<feature type="compositionally biased region" description="Polar residues" evidence="6">
    <location>
        <begin position="88"/>
        <end position="100"/>
    </location>
</feature>
<evidence type="ECO:0000259" key="7">
    <source>
        <dbReference type="PROSITE" id="PS50888"/>
    </source>
</evidence>
<keyword evidence="2" id="KW-0805">Transcription regulation</keyword>
<organism evidence="8 9">
    <name type="scientific">Handroanthus impetiginosus</name>
    <dbReference type="NCBI Taxonomy" id="429701"/>
    <lineage>
        <taxon>Eukaryota</taxon>
        <taxon>Viridiplantae</taxon>
        <taxon>Streptophyta</taxon>
        <taxon>Embryophyta</taxon>
        <taxon>Tracheophyta</taxon>
        <taxon>Spermatophyta</taxon>
        <taxon>Magnoliopsida</taxon>
        <taxon>eudicotyledons</taxon>
        <taxon>Gunneridae</taxon>
        <taxon>Pentapetalae</taxon>
        <taxon>asterids</taxon>
        <taxon>lamiids</taxon>
        <taxon>Lamiales</taxon>
        <taxon>Bignoniaceae</taxon>
        <taxon>Crescentiina</taxon>
        <taxon>Tabebuia alliance</taxon>
        <taxon>Handroanthus</taxon>
    </lineage>
</organism>
<name>A0A2G9HIF9_9LAMI</name>
<feature type="domain" description="BHLH" evidence="7">
    <location>
        <begin position="136"/>
        <end position="185"/>
    </location>
</feature>
<dbReference type="OrthoDB" id="1075457at2759"/>
<dbReference type="Proteomes" id="UP000231279">
    <property type="component" value="Unassembled WGS sequence"/>
</dbReference>
<keyword evidence="9" id="KW-1185">Reference proteome</keyword>
<evidence type="ECO:0000256" key="4">
    <source>
        <dbReference type="ARBA" id="ARBA00023163"/>
    </source>
</evidence>
<evidence type="ECO:0000256" key="5">
    <source>
        <dbReference type="ARBA" id="ARBA00023242"/>
    </source>
</evidence>
<keyword evidence="4" id="KW-0804">Transcription</keyword>
<dbReference type="AlphaFoldDB" id="A0A2G9HIF9"/>
<reference evidence="9" key="1">
    <citation type="journal article" date="2018" name="Gigascience">
        <title>Genome assembly of the Pink Ipe (Handroanthus impetiginosus, Bignoniaceae), a highly valued, ecologically keystone Neotropical timber forest tree.</title>
        <authorList>
            <person name="Silva-Junior O.B."/>
            <person name="Grattapaglia D."/>
            <person name="Novaes E."/>
            <person name="Collevatti R.G."/>
        </authorList>
    </citation>
    <scope>NUCLEOTIDE SEQUENCE [LARGE SCALE GENOMIC DNA]</scope>
    <source>
        <strain evidence="9">cv. UFG-1</strain>
    </source>
</reference>
<dbReference type="EMBL" id="NKXS01001689">
    <property type="protein sequence ID" value="PIN17327.1"/>
    <property type="molecule type" value="Genomic_DNA"/>
</dbReference>
<dbReference type="InterPro" id="IPR045843">
    <property type="entry name" value="IND-like"/>
</dbReference>
<accession>A0A2G9HIF9</accession>
<dbReference type="PROSITE" id="PS50888">
    <property type="entry name" value="BHLH"/>
    <property type="match status" value="1"/>
</dbReference>
<protein>
    <recommendedName>
        <fullName evidence="7">BHLH domain-containing protein</fullName>
    </recommendedName>
</protein>